<name>A0A0V0GN25_SOLCH</name>
<accession>A0A0V0GN25</accession>
<evidence type="ECO:0000256" key="1">
    <source>
        <dbReference type="SAM" id="Phobius"/>
    </source>
</evidence>
<protein>
    <submittedName>
        <fullName evidence="2">Putative ovule protein</fullName>
    </submittedName>
</protein>
<reference evidence="2" key="1">
    <citation type="submission" date="2015-12" db="EMBL/GenBank/DDBJ databases">
        <title>Gene expression during late stages of embryo sac development: a critical building block for successful pollen-pistil interactions.</title>
        <authorList>
            <person name="Liu Y."/>
            <person name="Joly V."/>
            <person name="Sabar M."/>
            <person name="Matton D.P."/>
        </authorList>
    </citation>
    <scope>NUCLEOTIDE SEQUENCE</scope>
</reference>
<feature type="transmembrane region" description="Helical" evidence="1">
    <location>
        <begin position="6"/>
        <end position="23"/>
    </location>
</feature>
<feature type="non-terminal residue" evidence="2">
    <location>
        <position position="1"/>
    </location>
</feature>
<sequence>DALLLISLFLPPLFIITIIIKYAQKQCQDYKCLASFCQKFISYLPDQKKEKNNSQVSIKVGTHALLSIALYKRYIY</sequence>
<dbReference type="EMBL" id="GEDG01036467">
    <property type="protein sequence ID" value="JAP08683.1"/>
    <property type="molecule type" value="Transcribed_RNA"/>
</dbReference>
<keyword evidence="1" id="KW-1133">Transmembrane helix</keyword>
<keyword evidence="1" id="KW-0812">Transmembrane</keyword>
<keyword evidence="1" id="KW-0472">Membrane</keyword>
<dbReference type="AlphaFoldDB" id="A0A0V0GN25"/>
<organism evidence="2">
    <name type="scientific">Solanum chacoense</name>
    <name type="common">Chaco potato</name>
    <dbReference type="NCBI Taxonomy" id="4108"/>
    <lineage>
        <taxon>Eukaryota</taxon>
        <taxon>Viridiplantae</taxon>
        <taxon>Streptophyta</taxon>
        <taxon>Embryophyta</taxon>
        <taxon>Tracheophyta</taxon>
        <taxon>Spermatophyta</taxon>
        <taxon>Magnoliopsida</taxon>
        <taxon>eudicotyledons</taxon>
        <taxon>Gunneridae</taxon>
        <taxon>Pentapetalae</taxon>
        <taxon>asterids</taxon>
        <taxon>lamiids</taxon>
        <taxon>Solanales</taxon>
        <taxon>Solanaceae</taxon>
        <taxon>Solanoideae</taxon>
        <taxon>Solaneae</taxon>
        <taxon>Solanum</taxon>
    </lineage>
</organism>
<evidence type="ECO:0000313" key="2">
    <source>
        <dbReference type="EMBL" id="JAP08683.1"/>
    </source>
</evidence>
<proteinExistence type="predicted"/>